<dbReference type="Pfam" id="PF00218">
    <property type="entry name" value="IGPS"/>
    <property type="match status" value="1"/>
</dbReference>
<comment type="pathway">
    <text evidence="4 15">Amino-acid biosynthesis; L-tryptophan biosynthesis; L-tryptophan from chorismate: step 4/5.</text>
</comment>
<dbReference type="InterPro" id="IPR045186">
    <property type="entry name" value="Indole-3-glycerol_P_synth"/>
</dbReference>
<evidence type="ECO:0000256" key="4">
    <source>
        <dbReference type="ARBA" id="ARBA00004696"/>
    </source>
</evidence>
<dbReference type="SUPFAM" id="SSF51366">
    <property type="entry name" value="Ribulose-phoshate binding barrel"/>
    <property type="match status" value="2"/>
</dbReference>
<dbReference type="Gene3D" id="3.20.20.70">
    <property type="entry name" value="Aldolase class I"/>
    <property type="match status" value="2"/>
</dbReference>
<evidence type="ECO:0000256" key="14">
    <source>
        <dbReference type="ARBA" id="ARBA00025592"/>
    </source>
</evidence>
<evidence type="ECO:0000256" key="2">
    <source>
        <dbReference type="ARBA" id="ARBA00001633"/>
    </source>
</evidence>
<keyword evidence="10 15" id="KW-0057">Aromatic amino acid biosynthesis</keyword>
<comment type="similarity">
    <text evidence="15">Belongs to the TrpC family.</text>
</comment>
<gene>
    <name evidence="15" type="primary">trpC</name>
    <name evidence="16" type="synonym">trpF</name>
    <name evidence="19" type="ORF">BTO11_11390</name>
</gene>
<evidence type="ECO:0000256" key="9">
    <source>
        <dbReference type="ARBA" id="ARBA00022822"/>
    </source>
</evidence>
<dbReference type="InterPro" id="IPR011060">
    <property type="entry name" value="RibuloseP-bd_barrel"/>
</dbReference>
<keyword evidence="12 15" id="KW-0456">Lyase</keyword>
<dbReference type="PROSITE" id="PS00614">
    <property type="entry name" value="IGPS"/>
    <property type="match status" value="1"/>
</dbReference>
<evidence type="ECO:0000256" key="3">
    <source>
        <dbReference type="ARBA" id="ARBA00004664"/>
    </source>
</evidence>
<comment type="similarity">
    <text evidence="16">Belongs to the TrpF family.</text>
</comment>
<dbReference type="InterPro" id="IPR013785">
    <property type="entry name" value="Aldolase_TIM"/>
</dbReference>
<accession>A0A2S7UWW8</accession>
<evidence type="ECO:0000256" key="13">
    <source>
        <dbReference type="ARBA" id="ARBA00023268"/>
    </source>
</evidence>
<comment type="similarity">
    <text evidence="6">In the C-terminal section; belongs to the TrpF family.</text>
</comment>
<feature type="domain" description="N-(5'phosphoribosyl) anthranilate isomerase (PRAI)" evidence="18">
    <location>
        <begin position="269"/>
        <end position="477"/>
    </location>
</feature>
<dbReference type="CDD" id="cd00331">
    <property type="entry name" value="IGPS"/>
    <property type="match status" value="1"/>
</dbReference>
<evidence type="ECO:0000256" key="1">
    <source>
        <dbReference type="ARBA" id="ARBA00001164"/>
    </source>
</evidence>
<dbReference type="AlphaFoldDB" id="A0A2S7UWW8"/>
<dbReference type="HAMAP" id="MF_00134_B">
    <property type="entry name" value="IGPS_B"/>
    <property type="match status" value="1"/>
</dbReference>
<dbReference type="GO" id="GO:0004640">
    <property type="term" value="F:phosphoribosylanthranilate isomerase activity"/>
    <property type="evidence" value="ECO:0007669"/>
    <property type="project" value="UniProtKB-UniRule"/>
</dbReference>
<comment type="function">
    <text evidence="14">Bifunctional enzyme that catalyzes two sequential steps of tryptophan biosynthetic pathway. The first reaction is catalyzed by the isomerase, coded by the TrpF domain; the second reaction is catalyzed by the synthase, coded by the TrpC domain.</text>
</comment>
<comment type="pathway">
    <text evidence="3 16">Amino-acid biosynthesis; L-tryptophan biosynthesis; L-tryptophan from chorismate: step 3/5.</text>
</comment>
<comment type="caution">
    <text evidence="19">The sequence shown here is derived from an EMBL/GenBank/DDBJ whole genome shotgun (WGS) entry which is preliminary data.</text>
</comment>
<dbReference type="HAMAP" id="MF_00135">
    <property type="entry name" value="PRAI"/>
    <property type="match status" value="1"/>
</dbReference>
<evidence type="ECO:0000256" key="16">
    <source>
        <dbReference type="HAMAP-Rule" id="MF_00135"/>
    </source>
</evidence>
<dbReference type="GO" id="GO:0000162">
    <property type="term" value="P:L-tryptophan biosynthetic process"/>
    <property type="evidence" value="ECO:0007669"/>
    <property type="project" value="UniProtKB-UniRule"/>
</dbReference>
<sequence>MNVLEKIVVDKRLEVEQRKLDFPLTEFIEKLTPNDRDFKLALQNDHKNKGAAFILECKKASPSKGLIRPVFDLDEICQAYDEYASCVSVLTDEKYFQGEFERLPLVKAKLRQPVLCKDFFIDEYQVYLARYFGANAILLMLSVLDDEQYTALNQLASKLNMSVLTEVSNDEEMHRAVNLKADILGINNRNLRDLSTDLHKTPELVSLFNTLASAQQIENTVLISESGINNHQQVNLLKQDVQGFLVGSSLMAQKNLSQACHDLIIGEHKVCGLTQASAVKTLIENKVKHAGLIFVSKSPRCVNIDTAKEIIEQDSNGQLKFVAVTQNMPLKDLDKLILELNISVLQLHGDEDDSYIDAVRELPGYINKTDANKNISIWKAVAISEEGSLPERWPSADRILLDTKNTATGQSGGTGQAFNWDVLKDINLTSPQIMLAGGLNLENIESTKGLPVCGMDVNSGVETSPGVKSEQQINQLFSLVNQRKPH</sequence>
<keyword evidence="8 15" id="KW-0210">Decarboxylase</keyword>
<reference evidence="19 20" key="1">
    <citation type="submission" date="2016-12" db="EMBL/GenBank/DDBJ databases">
        <title>Diversity of luminous bacteria.</title>
        <authorList>
            <person name="Yoshizawa S."/>
            <person name="Kogure K."/>
        </authorList>
    </citation>
    <scope>NUCLEOTIDE SEQUENCE [LARGE SCALE GENOMIC DNA]</scope>
    <source>
        <strain evidence="19 20">SA4-48</strain>
    </source>
</reference>
<keyword evidence="13" id="KW-0511">Multifunctional enzyme</keyword>
<protein>
    <recommendedName>
        <fullName evidence="15 16">Multifunctional fusion protein</fullName>
    </recommendedName>
    <domain>
        <recommendedName>
            <fullName evidence="15">Indole-3-glycerol phosphate synthase</fullName>
            <shortName evidence="15">IGPS</shortName>
            <ecNumber evidence="15">4.1.1.48</ecNumber>
        </recommendedName>
    </domain>
    <domain>
        <recommendedName>
            <fullName evidence="16">N-(5'-phosphoribosyl)anthranilate isomerase</fullName>
            <shortName evidence="16">PRAI</shortName>
            <ecNumber evidence="16">5.3.1.24</ecNumber>
        </recommendedName>
    </domain>
</protein>
<dbReference type="InterPro" id="IPR001468">
    <property type="entry name" value="Indole-3-GlycerolPSynthase_CS"/>
</dbReference>
<dbReference type="PANTHER" id="PTHR22854">
    <property type="entry name" value="TRYPTOPHAN BIOSYNTHESIS PROTEIN"/>
    <property type="match status" value="1"/>
</dbReference>
<dbReference type="FunFam" id="3.20.20.70:FF:000024">
    <property type="entry name" value="Indole-3-glycerol phosphate synthase"/>
    <property type="match status" value="1"/>
</dbReference>
<dbReference type="NCBIfam" id="NF006945">
    <property type="entry name" value="PRK09427.1"/>
    <property type="match status" value="1"/>
</dbReference>
<keyword evidence="20" id="KW-1185">Reference proteome</keyword>
<comment type="catalytic activity">
    <reaction evidence="1 16">
        <text>N-(5-phospho-beta-D-ribosyl)anthranilate = 1-(2-carboxyphenylamino)-1-deoxy-D-ribulose 5-phosphate</text>
        <dbReference type="Rhea" id="RHEA:21540"/>
        <dbReference type="ChEBI" id="CHEBI:18277"/>
        <dbReference type="ChEBI" id="CHEBI:58613"/>
        <dbReference type="EC" id="5.3.1.24"/>
    </reaction>
</comment>
<dbReference type="EMBL" id="MSCH01000003">
    <property type="protein sequence ID" value="PQJ54195.1"/>
    <property type="molecule type" value="Genomic_DNA"/>
</dbReference>
<evidence type="ECO:0000256" key="8">
    <source>
        <dbReference type="ARBA" id="ARBA00022793"/>
    </source>
</evidence>
<evidence type="ECO:0000259" key="17">
    <source>
        <dbReference type="Pfam" id="PF00218"/>
    </source>
</evidence>
<feature type="domain" description="Indole-3-glycerol phosphate synthase" evidence="17">
    <location>
        <begin position="4"/>
        <end position="263"/>
    </location>
</feature>
<proteinExistence type="inferred from homology"/>
<keyword evidence="7 15" id="KW-0028">Amino-acid biosynthesis</keyword>
<evidence type="ECO:0000256" key="11">
    <source>
        <dbReference type="ARBA" id="ARBA00023235"/>
    </source>
</evidence>
<evidence type="ECO:0000256" key="6">
    <source>
        <dbReference type="ARBA" id="ARBA00009847"/>
    </source>
</evidence>
<evidence type="ECO:0000256" key="15">
    <source>
        <dbReference type="HAMAP-Rule" id="MF_00134"/>
    </source>
</evidence>
<dbReference type="RefSeq" id="WP_105052709.1">
    <property type="nucleotide sequence ID" value="NZ_BSNH01000001.1"/>
</dbReference>
<dbReference type="InterPro" id="IPR013798">
    <property type="entry name" value="Indole-3-glycerol_P_synth_dom"/>
</dbReference>
<evidence type="ECO:0000256" key="7">
    <source>
        <dbReference type="ARBA" id="ARBA00022605"/>
    </source>
</evidence>
<dbReference type="OrthoDB" id="9804217at2"/>
<dbReference type="Pfam" id="PF00697">
    <property type="entry name" value="PRAI"/>
    <property type="match status" value="1"/>
</dbReference>
<evidence type="ECO:0000256" key="5">
    <source>
        <dbReference type="ARBA" id="ARBA00007902"/>
    </source>
</evidence>
<dbReference type="EC" id="4.1.1.48" evidence="15"/>
<dbReference type="EC" id="5.3.1.24" evidence="16"/>
<name>A0A2S7UWW8_9GAMM</name>
<dbReference type="UniPathway" id="UPA00035">
    <property type="reaction ID" value="UER00042"/>
</dbReference>
<dbReference type="CDD" id="cd00405">
    <property type="entry name" value="PRAI"/>
    <property type="match status" value="1"/>
</dbReference>
<dbReference type="GO" id="GO:0004425">
    <property type="term" value="F:indole-3-glycerol-phosphate synthase activity"/>
    <property type="evidence" value="ECO:0007669"/>
    <property type="project" value="UniProtKB-UniRule"/>
</dbReference>
<comment type="similarity">
    <text evidence="5">In the N-terminal section; belongs to the TrpC family.</text>
</comment>
<dbReference type="InterPro" id="IPR001240">
    <property type="entry name" value="PRAI_dom"/>
</dbReference>
<evidence type="ECO:0000313" key="19">
    <source>
        <dbReference type="EMBL" id="PQJ54195.1"/>
    </source>
</evidence>
<keyword evidence="11 16" id="KW-0413">Isomerase</keyword>
<comment type="catalytic activity">
    <reaction evidence="2 15">
        <text>1-(2-carboxyphenylamino)-1-deoxy-D-ribulose 5-phosphate + H(+) = (1S,2R)-1-C-(indol-3-yl)glycerol 3-phosphate + CO2 + H2O</text>
        <dbReference type="Rhea" id="RHEA:23476"/>
        <dbReference type="ChEBI" id="CHEBI:15377"/>
        <dbReference type="ChEBI" id="CHEBI:15378"/>
        <dbReference type="ChEBI" id="CHEBI:16526"/>
        <dbReference type="ChEBI" id="CHEBI:58613"/>
        <dbReference type="ChEBI" id="CHEBI:58866"/>
        <dbReference type="EC" id="4.1.1.48"/>
    </reaction>
</comment>
<dbReference type="PANTHER" id="PTHR22854:SF2">
    <property type="entry name" value="INDOLE-3-GLYCEROL-PHOSPHATE SYNTHASE"/>
    <property type="match status" value="1"/>
</dbReference>
<evidence type="ECO:0000256" key="10">
    <source>
        <dbReference type="ARBA" id="ARBA00023141"/>
    </source>
</evidence>
<evidence type="ECO:0000313" key="20">
    <source>
        <dbReference type="Proteomes" id="UP000239007"/>
    </source>
</evidence>
<evidence type="ECO:0000256" key="12">
    <source>
        <dbReference type="ARBA" id="ARBA00023239"/>
    </source>
</evidence>
<evidence type="ECO:0000259" key="18">
    <source>
        <dbReference type="Pfam" id="PF00697"/>
    </source>
</evidence>
<organism evidence="19 20">
    <name type="scientific">Psychrosphaera saromensis</name>
    <dbReference type="NCBI Taxonomy" id="716813"/>
    <lineage>
        <taxon>Bacteria</taxon>
        <taxon>Pseudomonadati</taxon>
        <taxon>Pseudomonadota</taxon>
        <taxon>Gammaproteobacteria</taxon>
        <taxon>Alteromonadales</taxon>
        <taxon>Pseudoalteromonadaceae</taxon>
        <taxon>Psychrosphaera</taxon>
    </lineage>
</organism>
<dbReference type="Proteomes" id="UP000239007">
    <property type="component" value="Unassembled WGS sequence"/>
</dbReference>
<keyword evidence="9 15" id="KW-0822">Tryptophan biosynthesis</keyword>